<dbReference type="AlphaFoldDB" id="A0A7U5HKE7"/>
<dbReference type="EMBL" id="CP021417">
    <property type="protein sequence ID" value="ARU45406.1"/>
    <property type="molecule type" value="Genomic_DNA"/>
</dbReference>
<reference evidence="1" key="4">
    <citation type="journal article" date="2020" name="Int. J. Syst. Evol. Microbiol.">
        <title>Corynebacterium silvaticum sp. nov., a unique group of NTTB corynebacteria in wild boar and roe deer.</title>
        <authorList>
            <person name="Dangel A."/>
            <person name="Berger A."/>
            <person name="Rau J."/>
            <person name="Eisenberg T."/>
            <person name="Kampfer P."/>
            <person name="Margos G."/>
            <person name="Contzen M."/>
            <person name="Busse H.J."/>
            <person name="Konrad R."/>
            <person name="Peters M."/>
            <person name="Sting R."/>
            <person name="Sing A."/>
        </authorList>
    </citation>
    <scope>NUCLEOTIDE SEQUENCE</scope>
    <source>
        <strain evidence="1">PO100/5</strain>
    </source>
</reference>
<evidence type="ECO:0000313" key="1">
    <source>
        <dbReference type="EMBL" id="ARU45406.1"/>
    </source>
</evidence>
<reference evidence="1" key="5">
    <citation type="journal article" date="2020" name="PLoS ONE">
        <title>Taxonomic classification of strain PO100/5 shows a broader geographic distribution and genetic markers of the recently described Corynebacterium silvaticum.</title>
        <authorList>
            <person name="Viana M.V.C."/>
            <person name="Profeta R."/>
            <person name="da Silva A.L."/>
            <person name="Hurtado R."/>
            <person name="Cerqueira J.C."/>
            <person name="Ribeiro B.F.S."/>
            <person name="Almeida M.O."/>
            <person name="Morais-Rodrigues F."/>
            <person name="Soares S.C."/>
            <person name="Oliveira M."/>
            <person name="Tavares L."/>
            <person name="Figueiredo H."/>
            <person name="Wattam A.R."/>
            <person name="Barh D."/>
            <person name="Ghosh P."/>
            <person name="Silva A."/>
            <person name="Azevedo V."/>
        </authorList>
    </citation>
    <scope>NUCLEOTIDE SEQUENCE</scope>
    <source>
        <strain evidence="1">PO100/5</strain>
    </source>
</reference>
<organism evidence="1">
    <name type="scientific">Corynebacterium silvaticum</name>
    <dbReference type="NCBI Taxonomy" id="2320431"/>
    <lineage>
        <taxon>Bacteria</taxon>
        <taxon>Bacillati</taxon>
        <taxon>Actinomycetota</taxon>
        <taxon>Actinomycetes</taxon>
        <taxon>Mycobacteriales</taxon>
        <taxon>Corynebacteriaceae</taxon>
        <taxon>Corynebacterium</taxon>
    </lineage>
</organism>
<dbReference type="KEGG" id="csil:CBE74_01585"/>
<reference evidence="1" key="1">
    <citation type="journal article" date="2014" name="BMC Vet. Res.">
        <title>First report of Corynebacterium pseudotuberculosis from caseous lymphadenitis lesions in Black Alentejano pig (Sus scrofa domesticus).</title>
        <authorList>
            <person name="Oliveira M."/>
            <person name="Barroco C."/>
            <person name="Mottola C."/>
            <person name="Santos R."/>
            <person name="Lemsaddek A."/>
            <person name="Tavares L."/>
            <person name="Semedo-Lemsaddek T."/>
        </authorList>
    </citation>
    <scope>NUCLEOTIDE SEQUENCE [LARGE SCALE GENOMIC DNA]</scope>
    <source>
        <strain evidence="1">PO100/5</strain>
    </source>
</reference>
<gene>
    <name evidence="1" type="ORF">CBE74_01585</name>
</gene>
<name>A0A7U5HKE7_9CORY</name>
<accession>A0A7U5HKE7</accession>
<sequence>MQVTEMFTGASGLLMIMGGNQRSMRSLLVRLANVLVRVFVNGRESMFRIRLLDTVLEIVLAGIL</sequence>
<protein>
    <submittedName>
        <fullName evidence="1">Uncharacterized protein</fullName>
    </submittedName>
</protein>
<proteinExistence type="predicted"/>
<reference evidence="1" key="2">
    <citation type="submission" date="2017-05" db="EMBL/GenBank/DDBJ databases">
        <authorList>
            <person name="Oliveira G."/>
            <person name="Souza T."/>
            <person name="Jamal S."/>
            <person name="Jaiswal A."/>
            <person name="Lima A."/>
            <person name="Gomide A."/>
            <person name="FIgueiredo H."/>
            <person name="Vasco V."/>
        </authorList>
    </citation>
    <scope>NUCLEOTIDE SEQUENCE</scope>
    <source>
        <strain evidence="1">PO100/5</strain>
    </source>
</reference>
<reference evidence="1" key="3">
    <citation type="journal article" date="2020" name="Antonie Van Leeuwenhoek">
        <title>Phylogenomic characterisation of a novel corynebacterial species pathogenic to animals.</title>
        <authorList>
            <person name="Moller J."/>
            <person name="Musella L."/>
            <person name="Melnikov V."/>
            <person name="Geissdorfer W."/>
            <person name="Burkovski A."/>
            <person name="Sangal V."/>
        </authorList>
    </citation>
    <scope>NUCLEOTIDE SEQUENCE</scope>
    <source>
        <strain evidence="1">PO100/5</strain>
    </source>
</reference>